<comment type="pathway">
    <text evidence="2">Siderophore biosynthesis.</text>
</comment>
<keyword evidence="7 9" id="KW-0560">Oxidoreductase</keyword>
<reference evidence="9 10" key="1">
    <citation type="journal article" date="2011" name="J. Bacteriol.">
        <title>Complete genome sequence of the haloaromatic acid-degrading bacterium Achromobacter xylosoxidans A8.</title>
        <authorList>
            <person name="Strnad H."/>
            <person name="Ridl J."/>
            <person name="Paces J."/>
            <person name="Kolar M."/>
            <person name="Vlcek C."/>
            <person name="Paces V."/>
        </authorList>
    </citation>
    <scope>NUCLEOTIDE SEQUENCE [LARGE SCALE GENOMIC DNA]</scope>
    <source>
        <strain evidence="9 10">A8</strain>
    </source>
</reference>
<dbReference type="EMBL" id="CP002287">
    <property type="protein sequence ID" value="ADP16390.1"/>
    <property type="molecule type" value="Genomic_DNA"/>
</dbReference>
<keyword evidence="8" id="KW-0472">Membrane</keyword>
<keyword evidence="5" id="KW-0274">FAD</keyword>
<evidence type="ECO:0000256" key="8">
    <source>
        <dbReference type="SAM" id="Phobius"/>
    </source>
</evidence>
<evidence type="ECO:0000256" key="7">
    <source>
        <dbReference type="ARBA" id="ARBA00023002"/>
    </source>
</evidence>
<evidence type="ECO:0000256" key="1">
    <source>
        <dbReference type="ARBA" id="ARBA00001974"/>
    </source>
</evidence>
<keyword evidence="8" id="KW-1133">Transmembrane helix</keyword>
<dbReference type="PROSITE" id="PS51257">
    <property type="entry name" value="PROKAR_LIPOPROTEIN"/>
    <property type="match status" value="1"/>
</dbReference>
<feature type="transmembrane region" description="Helical" evidence="8">
    <location>
        <begin position="21"/>
        <end position="40"/>
    </location>
</feature>
<evidence type="ECO:0000256" key="3">
    <source>
        <dbReference type="ARBA" id="ARBA00007588"/>
    </source>
</evidence>
<evidence type="ECO:0000256" key="2">
    <source>
        <dbReference type="ARBA" id="ARBA00004924"/>
    </source>
</evidence>
<dbReference type="STRING" id="762376.AXYL_03070"/>
<keyword evidence="6" id="KW-0521">NADP</keyword>
<comment type="cofactor">
    <cofactor evidence="1">
        <name>FAD</name>
        <dbReference type="ChEBI" id="CHEBI:57692"/>
    </cofactor>
</comment>
<proteinExistence type="inferred from homology"/>
<dbReference type="SUPFAM" id="SSF51905">
    <property type="entry name" value="FAD/NAD(P)-binding domain"/>
    <property type="match status" value="1"/>
</dbReference>
<gene>
    <name evidence="9" type="primary">alcA</name>
    <name evidence="9" type="ordered locus">AXYL_03070</name>
</gene>
<dbReference type="InterPro" id="IPR025700">
    <property type="entry name" value="Lys/Orn_oxygenase"/>
</dbReference>
<evidence type="ECO:0000313" key="9">
    <source>
        <dbReference type="EMBL" id="ADP16390.1"/>
    </source>
</evidence>
<keyword evidence="8" id="KW-0812">Transmembrane</keyword>
<protein>
    <submittedName>
        <fullName evidence="9">Alcaligin biosynthesis enzyme</fullName>
        <ecNumber evidence="9">1.-.-.-</ecNumber>
    </submittedName>
</protein>
<dbReference type="PANTHER" id="PTHR42802">
    <property type="entry name" value="MONOOXYGENASE"/>
    <property type="match status" value="1"/>
</dbReference>
<evidence type="ECO:0000313" key="10">
    <source>
        <dbReference type="Proteomes" id="UP000006876"/>
    </source>
</evidence>
<dbReference type="Proteomes" id="UP000006876">
    <property type="component" value="Chromosome"/>
</dbReference>
<keyword evidence="4" id="KW-0285">Flavoprotein</keyword>
<dbReference type="HOGENOM" id="CLU_020931_0_0_4"/>
<comment type="similarity">
    <text evidence="3">Belongs to the lysine N(6)-hydroxylase/L-ornithine N(5)-oxygenase family.</text>
</comment>
<evidence type="ECO:0000256" key="5">
    <source>
        <dbReference type="ARBA" id="ARBA00022827"/>
    </source>
</evidence>
<evidence type="ECO:0000256" key="6">
    <source>
        <dbReference type="ARBA" id="ARBA00022857"/>
    </source>
</evidence>
<dbReference type="GO" id="GO:0016491">
    <property type="term" value="F:oxidoreductase activity"/>
    <property type="evidence" value="ECO:0007669"/>
    <property type="project" value="UniProtKB-KW"/>
</dbReference>
<sequence>MFTQCRPGKRQIHMNREIHDFAAIGLGPFNLSLACLAAPLSGVRAVFLDQRPGFDWHPGMLIEDSTLQNPFLADLVSLADPRSEYSYLNYCKQSGRIYSYYMRENHYLNRAEYNRYCKWVAARLPNLRFNHDVQSVLHDPDSRSYLVTGQHGVNGERFMIRCRKLVLGLGTQPQLPDCCDRRAAPYIHSADYLRHKTQLQRKRGITIVGSGQSAAEVFHDLLRDSDKHAYSLAWITRSPRFFQMENTKLTLELISPDYTDYFHDLPEARRREMLRQQSSLYKGINASLINQIYDLLDEKIRAGDRRYTLLTSAELRASRHERATGRYHLDFMHVDTGQPFTHVTDGLVLATGYAPRIPACVNPISDRIAWDEDGGYRIARNYSVDHAGAEIFVQNTGLLSHGVTNPDLGFCCYRNSQILRDLTGVEHYAIEPRTALQDFRPPENGVLAHRLCAPEPMPMMDGHRAATI</sequence>
<evidence type="ECO:0000256" key="4">
    <source>
        <dbReference type="ARBA" id="ARBA00022630"/>
    </source>
</evidence>
<name>E3HX36_ACHXA</name>
<dbReference type="eggNOG" id="COG3486">
    <property type="taxonomic scope" value="Bacteria"/>
</dbReference>
<dbReference type="InterPro" id="IPR036188">
    <property type="entry name" value="FAD/NAD-bd_sf"/>
</dbReference>
<dbReference type="PANTHER" id="PTHR42802:SF1">
    <property type="entry name" value="L-ORNITHINE N(5)-MONOOXYGENASE"/>
    <property type="match status" value="1"/>
</dbReference>
<dbReference type="AlphaFoldDB" id="E3HX36"/>
<dbReference type="KEGG" id="axy:AXYL_03070"/>
<dbReference type="Pfam" id="PF13434">
    <property type="entry name" value="Lys_Orn_oxgnase"/>
    <property type="match status" value="1"/>
</dbReference>
<dbReference type="EC" id="1.-.-.-" evidence="9"/>
<accession>E3HX36</accession>
<organism evidence="9 10">
    <name type="scientific">Achromobacter xylosoxidans (strain A8)</name>
    <dbReference type="NCBI Taxonomy" id="762376"/>
    <lineage>
        <taxon>Bacteria</taxon>
        <taxon>Pseudomonadati</taxon>
        <taxon>Pseudomonadota</taxon>
        <taxon>Betaproteobacteria</taxon>
        <taxon>Burkholderiales</taxon>
        <taxon>Alcaligenaceae</taxon>
        <taxon>Achromobacter</taxon>
    </lineage>
</organism>
<dbReference type="Gene3D" id="3.50.50.60">
    <property type="entry name" value="FAD/NAD(P)-binding domain"/>
    <property type="match status" value="1"/>
</dbReference>